<dbReference type="EMBL" id="JACHJI010000033">
    <property type="protein sequence ID" value="MBB4903562.1"/>
    <property type="molecule type" value="Genomic_DNA"/>
</dbReference>
<accession>A0A7W7PYA4</accession>
<proteinExistence type="predicted"/>
<comment type="caution">
    <text evidence="3">The sequence shown here is derived from an EMBL/GenBank/DDBJ whole genome shotgun (WGS) entry which is preliminary data.</text>
</comment>
<keyword evidence="4" id="KW-1185">Reference proteome</keyword>
<gene>
    <name evidence="3" type="ORF">FHS37_007659</name>
</gene>
<evidence type="ECO:0000256" key="1">
    <source>
        <dbReference type="SAM" id="Coils"/>
    </source>
</evidence>
<dbReference type="Proteomes" id="UP000579523">
    <property type="component" value="Unassembled WGS sequence"/>
</dbReference>
<dbReference type="AlphaFoldDB" id="A0A7W7PYA4"/>
<feature type="region of interest" description="Disordered" evidence="2">
    <location>
        <begin position="686"/>
        <end position="706"/>
    </location>
</feature>
<evidence type="ECO:0000256" key="2">
    <source>
        <dbReference type="SAM" id="MobiDB-lite"/>
    </source>
</evidence>
<evidence type="ECO:0000313" key="3">
    <source>
        <dbReference type="EMBL" id="MBB4903562.1"/>
    </source>
</evidence>
<sequence>MAQTFTPPPADDPYGLLERLQPIQPPAGQARSALVKQFKGDPLGELVAAAALGPESAKHIRAKFPKTLPSGDRAELRMFQSSPIAGALVLQPRLADAEASPADPLYDQLIEAIQSGGTLPDLDDLVISAGRFRSEDGWLVLDVDSQDSLEVAVRRITDQTQERNDKRFMVATEGISDRIIMVPLVIRQGGKATRRFLTVDGISRTTAAFAILGLDPAVCAVMTQDSVGDLIRDTAREVNKELRDLREEADRLRAQPAEARGEGEAIFAKHVGETAARWRALQCDVELWSPGPDVDVHRFVMEVVSLIHHQQQAHSQTSKRRTIHEAVLSDLSQAAPPALIERQRQQNRGPFRSGWDYLDWAYQAIADLIDPAWRPHIATTLRRELKISRCHAKQFSELAGAVVSRPLQSLDRKYWKGNEHQQSLLEIAQRAWTRDALPKYVWNRKVRLPEYRVTDAQLRASVEAVSKAATASQGLVNRDKRIETDDATLGDHIAFLLVVGAIATTFTGALRTDTGSGRQIEDLPEEDIPTAFTTAPVSVVLEMMQASPWGPAQLSENIAAFVTSFDERRRVKPRRVSAQAPYSPLDNSVVDSAYIRAIAAGIEQGQADKREQERLRARARQANPVAEALEVLPTQLRIAGTSAQTLHEANLSKITCSAALMAELCEMAETVAYQLRGLKMRLQEREQQEADANLSRAEEPGEGDTL</sequence>
<evidence type="ECO:0000313" key="4">
    <source>
        <dbReference type="Proteomes" id="UP000579523"/>
    </source>
</evidence>
<feature type="coiled-coil region" evidence="1">
    <location>
        <begin position="228"/>
        <end position="262"/>
    </location>
</feature>
<organism evidence="3 4">
    <name type="scientific">Streptomyces griseomycini</name>
    <dbReference type="NCBI Taxonomy" id="66895"/>
    <lineage>
        <taxon>Bacteria</taxon>
        <taxon>Bacillati</taxon>
        <taxon>Actinomycetota</taxon>
        <taxon>Actinomycetes</taxon>
        <taxon>Kitasatosporales</taxon>
        <taxon>Streptomycetaceae</taxon>
        <taxon>Streptomyces</taxon>
    </lineage>
</organism>
<protein>
    <submittedName>
        <fullName evidence="3">Uncharacterized protein</fullName>
    </submittedName>
</protein>
<reference evidence="3 4" key="1">
    <citation type="submission" date="2020-08" db="EMBL/GenBank/DDBJ databases">
        <title>Genomic Encyclopedia of Type Strains, Phase III (KMG-III): the genomes of soil and plant-associated and newly described type strains.</title>
        <authorList>
            <person name="Whitman W."/>
        </authorList>
    </citation>
    <scope>NUCLEOTIDE SEQUENCE [LARGE SCALE GENOMIC DNA]</scope>
    <source>
        <strain evidence="3 4">CECT 3273</strain>
    </source>
</reference>
<keyword evidence="1" id="KW-0175">Coiled coil</keyword>
<dbReference type="RefSeq" id="WP_184829694.1">
    <property type="nucleotide sequence ID" value="NZ_BMTK01000047.1"/>
</dbReference>
<name>A0A7W7PYA4_9ACTN</name>